<feature type="domain" description="Sec23/Sec24 beta-sandwich" evidence="17">
    <location>
        <begin position="617"/>
        <end position="700"/>
    </location>
</feature>
<organism evidence="18 19">
    <name type="scientific">Magnusiomyces paraingens</name>
    <dbReference type="NCBI Taxonomy" id="2606893"/>
    <lineage>
        <taxon>Eukaryota</taxon>
        <taxon>Fungi</taxon>
        <taxon>Dikarya</taxon>
        <taxon>Ascomycota</taxon>
        <taxon>Saccharomycotina</taxon>
        <taxon>Dipodascomycetes</taxon>
        <taxon>Dipodascales</taxon>
        <taxon>Dipodascaceae</taxon>
        <taxon>Magnusiomyces</taxon>
    </lineage>
</organism>
<keyword evidence="7" id="KW-0256">Endoplasmic reticulum</keyword>
<dbReference type="GO" id="GO:0000139">
    <property type="term" value="C:Golgi membrane"/>
    <property type="evidence" value="ECO:0007669"/>
    <property type="project" value="UniProtKB-SubCell"/>
</dbReference>
<feature type="domain" description="Sec23/Sec24 trunk" evidence="15">
    <location>
        <begin position="362"/>
        <end position="610"/>
    </location>
</feature>
<evidence type="ECO:0000256" key="11">
    <source>
        <dbReference type="ARBA" id="ARBA00023136"/>
    </source>
</evidence>
<dbReference type="InterPro" id="IPR036175">
    <property type="entry name" value="Sec23/24_helical_dom_sf"/>
</dbReference>
<gene>
    <name evidence="18" type="ORF">SAPINGB_P005282</name>
</gene>
<feature type="compositionally biased region" description="Polar residues" evidence="12">
    <location>
        <begin position="38"/>
        <end position="52"/>
    </location>
</feature>
<evidence type="ECO:0000256" key="4">
    <source>
        <dbReference type="ARBA" id="ARBA00008334"/>
    </source>
</evidence>
<evidence type="ECO:0008006" key="20">
    <source>
        <dbReference type="Google" id="ProtNLM"/>
    </source>
</evidence>
<dbReference type="PANTHER" id="PTHR13803:SF39">
    <property type="entry name" value="SECRETORY 24AB, ISOFORM A"/>
    <property type="match status" value="1"/>
</dbReference>
<dbReference type="InterPro" id="IPR006895">
    <property type="entry name" value="Znf_Sec23_Sec24"/>
</dbReference>
<dbReference type="Gene3D" id="3.40.20.10">
    <property type="entry name" value="Severin"/>
    <property type="match status" value="1"/>
</dbReference>
<dbReference type="InterPro" id="IPR050550">
    <property type="entry name" value="SEC23_SEC24_subfamily"/>
</dbReference>
<comment type="subcellular location">
    <subcellularLocation>
        <location evidence="2">Cytoplasm</location>
    </subcellularLocation>
    <subcellularLocation>
        <location evidence="3">Endoplasmic reticulum membrane</location>
    </subcellularLocation>
    <subcellularLocation>
        <location evidence="1">Golgi apparatus membrane</location>
    </subcellularLocation>
</comment>
<evidence type="ECO:0000256" key="7">
    <source>
        <dbReference type="ARBA" id="ARBA00022824"/>
    </source>
</evidence>
<dbReference type="GO" id="GO:0005789">
    <property type="term" value="C:endoplasmic reticulum membrane"/>
    <property type="evidence" value="ECO:0007669"/>
    <property type="project" value="UniProtKB-SubCell"/>
</dbReference>
<evidence type="ECO:0000256" key="1">
    <source>
        <dbReference type="ARBA" id="ARBA00004394"/>
    </source>
</evidence>
<dbReference type="Pfam" id="PF00626">
    <property type="entry name" value="Gelsolin"/>
    <property type="match status" value="1"/>
</dbReference>
<dbReference type="GO" id="GO:0006886">
    <property type="term" value="P:intracellular protein transport"/>
    <property type="evidence" value="ECO:0007669"/>
    <property type="project" value="InterPro"/>
</dbReference>
<accession>A0A5E8C1N7</accession>
<evidence type="ECO:0000256" key="5">
    <source>
        <dbReference type="ARBA" id="ARBA00022448"/>
    </source>
</evidence>
<dbReference type="Pfam" id="PF08033">
    <property type="entry name" value="Sec23_BS"/>
    <property type="match status" value="1"/>
</dbReference>
<dbReference type="GO" id="GO:0000149">
    <property type="term" value="F:SNARE binding"/>
    <property type="evidence" value="ECO:0007669"/>
    <property type="project" value="TreeGrafter"/>
</dbReference>
<evidence type="ECO:0000259" key="14">
    <source>
        <dbReference type="Pfam" id="PF04810"/>
    </source>
</evidence>
<evidence type="ECO:0000256" key="10">
    <source>
        <dbReference type="ARBA" id="ARBA00023034"/>
    </source>
</evidence>
<keyword evidence="8" id="KW-0931">ER-Golgi transport</keyword>
<feature type="domain" description="Gelsolin-like" evidence="13">
    <location>
        <begin position="841"/>
        <end position="912"/>
    </location>
</feature>
<comment type="similarity">
    <text evidence="4">Belongs to the SEC23/SEC24 family. SEC24 subfamily.</text>
</comment>
<evidence type="ECO:0000259" key="16">
    <source>
        <dbReference type="Pfam" id="PF04815"/>
    </source>
</evidence>
<dbReference type="Gene3D" id="1.20.120.730">
    <property type="entry name" value="Sec23/Sec24 helical domain"/>
    <property type="match status" value="1"/>
</dbReference>
<dbReference type="Gene3D" id="2.30.30.380">
    <property type="entry name" value="Zn-finger domain of Sec23/24"/>
    <property type="match status" value="1"/>
</dbReference>
<feature type="compositionally biased region" description="Low complexity" evidence="12">
    <location>
        <begin position="1"/>
        <end position="25"/>
    </location>
</feature>
<dbReference type="GeneID" id="43584096"/>
<keyword evidence="10" id="KW-0333">Golgi apparatus</keyword>
<dbReference type="InterPro" id="IPR029006">
    <property type="entry name" value="ADF-H/Gelsolin-like_dom_sf"/>
</dbReference>
<dbReference type="RefSeq" id="XP_031855887.1">
    <property type="nucleotide sequence ID" value="XM_031999996.1"/>
</dbReference>
<dbReference type="OrthoDB" id="49016at2759"/>
<feature type="domain" description="Zinc finger Sec23/Sec24-type" evidence="14">
    <location>
        <begin position="288"/>
        <end position="324"/>
    </location>
</feature>
<evidence type="ECO:0000313" key="19">
    <source>
        <dbReference type="Proteomes" id="UP000398389"/>
    </source>
</evidence>
<proteinExistence type="inferred from homology"/>
<dbReference type="InterPro" id="IPR007123">
    <property type="entry name" value="Gelsolin-like_dom"/>
</dbReference>
<dbReference type="GO" id="GO:0090110">
    <property type="term" value="P:COPII-coated vesicle cargo loading"/>
    <property type="evidence" value="ECO:0007669"/>
    <property type="project" value="TreeGrafter"/>
</dbReference>
<reference evidence="18 19" key="1">
    <citation type="submission" date="2019-09" db="EMBL/GenBank/DDBJ databases">
        <authorList>
            <person name="Brejova B."/>
        </authorList>
    </citation>
    <scope>NUCLEOTIDE SEQUENCE [LARGE SCALE GENOMIC DNA]</scope>
</reference>
<feature type="domain" description="Sec23/Sec24 helical" evidence="16">
    <location>
        <begin position="711"/>
        <end position="814"/>
    </location>
</feature>
<dbReference type="InterPro" id="IPR036465">
    <property type="entry name" value="vWFA_dom_sf"/>
</dbReference>
<dbReference type="InterPro" id="IPR006896">
    <property type="entry name" value="Sec23/24_trunk_dom"/>
</dbReference>
<keyword evidence="11" id="KW-0472">Membrane</keyword>
<evidence type="ECO:0000256" key="9">
    <source>
        <dbReference type="ARBA" id="ARBA00022927"/>
    </source>
</evidence>
<dbReference type="SUPFAM" id="SSF53300">
    <property type="entry name" value="vWA-like"/>
    <property type="match status" value="1"/>
</dbReference>
<dbReference type="GO" id="GO:0030127">
    <property type="term" value="C:COPII vesicle coat"/>
    <property type="evidence" value="ECO:0007669"/>
    <property type="project" value="InterPro"/>
</dbReference>
<dbReference type="InterPro" id="IPR036180">
    <property type="entry name" value="Gelsolin-like_dom_sf"/>
</dbReference>
<keyword evidence="19" id="KW-1185">Reference proteome</keyword>
<evidence type="ECO:0000256" key="3">
    <source>
        <dbReference type="ARBA" id="ARBA00004586"/>
    </source>
</evidence>
<dbReference type="SUPFAM" id="SSF82754">
    <property type="entry name" value="C-terminal, gelsolin-like domain of Sec23/24"/>
    <property type="match status" value="1"/>
</dbReference>
<dbReference type="CDD" id="cd01479">
    <property type="entry name" value="Sec24-like"/>
    <property type="match status" value="1"/>
</dbReference>
<dbReference type="Gene3D" id="3.40.50.410">
    <property type="entry name" value="von Willebrand factor, type A domain"/>
    <property type="match status" value="1"/>
</dbReference>
<dbReference type="Gene3D" id="2.60.40.1670">
    <property type="entry name" value="beta-sandwich domain of Sec23/24"/>
    <property type="match status" value="1"/>
</dbReference>
<name>A0A5E8C1N7_9ASCO</name>
<dbReference type="InterPro" id="IPR036174">
    <property type="entry name" value="Znf_Sec23_Sec24_sf"/>
</dbReference>
<protein>
    <recommendedName>
        <fullName evidence="20">Protein transport protein SEC24</fullName>
    </recommendedName>
</protein>
<dbReference type="EMBL" id="CABVLU010000004">
    <property type="protein sequence ID" value="VVT56795.1"/>
    <property type="molecule type" value="Genomic_DNA"/>
</dbReference>
<keyword evidence="9" id="KW-0653">Protein transport</keyword>
<feature type="region of interest" description="Disordered" evidence="12">
    <location>
        <begin position="1"/>
        <end position="73"/>
    </location>
</feature>
<dbReference type="PANTHER" id="PTHR13803">
    <property type="entry name" value="SEC24-RELATED PROTEIN"/>
    <property type="match status" value="1"/>
</dbReference>
<evidence type="ECO:0000259" key="17">
    <source>
        <dbReference type="Pfam" id="PF08033"/>
    </source>
</evidence>
<evidence type="ECO:0000259" key="13">
    <source>
        <dbReference type="Pfam" id="PF00626"/>
    </source>
</evidence>
<dbReference type="SUPFAM" id="SSF81811">
    <property type="entry name" value="Helical domain of Sec23/24"/>
    <property type="match status" value="1"/>
</dbReference>
<evidence type="ECO:0000256" key="8">
    <source>
        <dbReference type="ARBA" id="ARBA00022892"/>
    </source>
</evidence>
<dbReference type="Pfam" id="PF04815">
    <property type="entry name" value="Sec23_helical"/>
    <property type="match status" value="1"/>
</dbReference>
<dbReference type="InterPro" id="IPR041742">
    <property type="entry name" value="Sec24-like_trunk_dom"/>
</dbReference>
<sequence length="973" mass="106294">MSQYGYPQDGQDQQQLQDQQQQQPDAHAAAHHSKRRQYPTQQYNFNAQSPAPNSYLGAPGYGGGPSPQANPAAPGVAAAAAAGSNAVFTPAIANQPGSQGSFPNTQAPVDALANQFGGMGFSNGAAPFGAAPQAAASPYGAANQTYGPGGPAYGAGYGPLGAGSGGGIADTSNISSYGASAGAPVDPNAVPKLPLNKLYNLDLLSYLPPPISDLSLPPPPIILPPNAQLTQSSEANANHEYMRCTLNVIPKNRSLLKKSKLPLALIIRPYNALLNSSENIPVISDTDICRCRACRAYINPFVTFVNQGHRWKCNLCGMTNDVPAKFTYDTVNNVKRDLWARPDLNYGVVDFIAPSGYMVRPPQPPVYVFVLDVSAHSIQNGLLATVARVIKENLDRLPNKDDRCKVAFIGVDSSLYFFNLEADRNEDGTVAEDSDYIPSMLAVSDLDDPFLPLPTGLLVDLTENRKQIDALLDKLGVLFVNNVNTNNALGSALDVAHKLIAPIGGKIICLSSSLPNVGLGKLEAREDRKSLGTSKENALLKTASSFYKDRAIEFNRSQVSVDMFLFSSHYQDVASLSNLPRFTAGQTYFYPGWNASRPEDVVKLAHELGEHLSQELAYEAVLRVRGNRNVRMSGFYGHFFNRSSDLCSFPSFPRDQSYVIEVAIEDNIVQPWISFQAAVLHSTCESERRIRVITISVPTSDLLPDIYASADQLAITAYLTQKACEKALSTGLTEARELVYNRLLEILQTYKKELMTTNVGGSAPIQFCANMRMLPLLVNAIIKHVAFRQSAQIASDLRSSAICLLETLPVPYLIKYLYPDLYSLHDMSDEAGLPNEETGEIVLPQKVNLTGERIASHGLYLIHDGQTMFLWIGRDAVPQLILDAFGLDSKDKLPTGKAEIPETDTPLNLRIRAIISKIREKKDNITWPSLFIVREEGEPSLRHWASTFFVEDKTDQSLTYYQFLTGLRDKLNA</sequence>
<dbReference type="Pfam" id="PF04811">
    <property type="entry name" value="Sec23_trunk"/>
    <property type="match status" value="1"/>
</dbReference>
<keyword evidence="5" id="KW-0813">Transport</keyword>
<dbReference type="SUPFAM" id="SSF82919">
    <property type="entry name" value="Zn-finger domain of Sec23/24"/>
    <property type="match status" value="1"/>
</dbReference>
<dbReference type="SUPFAM" id="SSF81995">
    <property type="entry name" value="beta-sandwich domain of Sec23/24"/>
    <property type="match status" value="1"/>
</dbReference>
<evidence type="ECO:0000256" key="12">
    <source>
        <dbReference type="SAM" id="MobiDB-lite"/>
    </source>
</evidence>
<evidence type="ECO:0000256" key="6">
    <source>
        <dbReference type="ARBA" id="ARBA00022490"/>
    </source>
</evidence>
<dbReference type="InterPro" id="IPR006900">
    <property type="entry name" value="Sec23/24_helical_dom"/>
</dbReference>
<dbReference type="GO" id="GO:0008270">
    <property type="term" value="F:zinc ion binding"/>
    <property type="evidence" value="ECO:0007669"/>
    <property type="project" value="InterPro"/>
</dbReference>
<keyword evidence="6" id="KW-0963">Cytoplasm</keyword>
<dbReference type="GO" id="GO:0070971">
    <property type="term" value="C:endoplasmic reticulum exit site"/>
    <property type="evidence" value="ECO:0007669"/>
    <property type="project" value="TreeGrafter"/>
</dbReference>
<dbReference type="Proteomes" id="UP000398389">
    <property type="component" value="Unassembled WGS sequence"/>
</dbReference>
<evidence type="ECO:0000259" key="15">
    <source>
        <dbReference type="Pfam" id="PF04811"/>
    </source>
</evidence>
<dbReference type="InterPro" id="IPR012990">
    <property type="entry name" value="Beta-sandwich_Sec23_24"/>
</dbReference>
<evidence type="ECO:0000256" key="2">
    <source>
        <dbReference type="ARBA" id="ARBA00004496"/>
    </source>
</evidence>
<dbReference type="AlphaFoldDB" id="A0A5E8C1N7"/>
<evidence type="ECO:0000313" key="18">
    <source>
        <dbReference type="EMBL" id="VVT56795.1"/>
    </source>
</evidence>
<dbReference type="Pfam" id="PF04810">
    <property type="entry name" value="zf-Sec23_Sec24"/>
    <property type="match status" value="1"/>
</dbReference>